<organism evidence="8 9">
    <name type="scientific">Saguinus oedipus</name>
    <name type="common">Cotton-top tamarin</name>
    <name type="synonym">Oedipomidas oedipus</name>
    <dbReference type="NCBI Taxonomy" id="9490"/>
    <lineage>
        <taxon>Eukaryota</taxon>
        <taxon>Metazoa</taxon>
        <taxon>Chordata</taxon>
        <taxon>Craniata</taxon>
        <taxon>Vertebrata</taxon>
        <taxon>Euteleostomi</taxon>
        <taxon>Mammalia</taxon>
        <taxon>Eutheria</taxon>
        <taxon>Euarchontoglires</taxon>
        <taxon>Primates</taxon>
        <taxon>Haplorrhini</taxon>
        <taxon>Platyrrhini</taxon>
        <taxon>Cebidae</taxon>
        <taxon>Callitrichinae</taxon>
        <taxon>Saguinus</taxon>
    </lineage>
</organism>
<dbReference type="InterPro" id="IPR000488">
    <property type="entry name" value="Death_dom"/>
</dbReference>
<dbReference type="PROSITE" id="PS51145">
    <property type="entry name" value="ZU5"/>
    <property type="match status" value="1"/>
</dbReference>
<evidence type="ECO:0000256" key="6">
    <source>
        <dbReference type="SAM" id="MobiDB-lite"/>
    </source>
</evidence>
<keyword evidence="8" id="KW-0675">Receptor</keyword>
<dbReference type="Proteomes" id="UP001266305">
    <property type="component" value="Unassembled WGS sequence"/>
</dbReference>
<evidence type="ECO:0000256" key="3">
    <source>
        <dbReference type="ARBA" id="ARBA00022692"/>
    </source>
</evidence>
<evidence type="ECO:0000256" key="2">
    <source>
        <dbReference type="ARBA" id="ARBA00009844"/>
    </source>
</evidence>
<feature type="domain" description="ZU5" evidence="7">
    <location>
        <begin position="1"/>
        <end position="132"/>
    </location>
</feature>
<comment type="subcellular location">
    <subcellularLocation>
        <location evidence="1">Membrane</location>
        <topology evidence="1">Single-pass membrane protein</topology>
    </subcellularLocation>
</comment>
<sequence length="423" mass="46343">MLCPALGLVWVTDTFPSPPVFPHLRLPLAGCQTLLSPIVSCGPPGVLLTRPVILAMDHCGEPSPDSWSLRLKKQSCEGSWEVSEEPTHAPEGNDVLHLGEDAPSHLYYCQLEASACYVFTEQLGRFALVGEALSVAAAKRLKLLLFAPVACTSLEYNIRVYCLHDTHDALKEVVQLEKQLGGQLIQEPRVLHFKDSYHNLRLSIHDVPSSLWKSKLLVSYQEIPFYHIWNGTQQYLHCTFTLERVSPSTSDLACKLWVWQVEGDGQSFNINFSITKDTRFAELLALESEGGVPALVGPSAFKIPFLIRQKIISSLDPPCSRGADWRTLAQKLHLDRWAGRGQRGPAQAADSAAQLGPGQAADGPPPLRSHLSFFASKPSPTAMILNLWEARHFPNGNLSQLAAAVAGLGQPDAGLFTVSEAEC</sequence>
<keyword evidence="9" id="KW-1185">Reference proteome</keyword>
<keyword evidence="5" id="KW-0472">Membrane</keyword>
<keyword evidence="4" id="KW-1133">Transmembrane helix</keyword>
<dbReference type="InterPro" id="IPR000906">
    <property type="entry name" value="ZU5_dom"/>
</dbReference>
<evidence type="ECO:0000256" key="4">
    <source>
        <dbReference type="ARBA" id="ARBA00022989"/>
    </source>
</evidence>
<evidence type="ECO:0000256" key="1">
    <source>
        <dbReference type="ARBA" id="ARBA00004167"/>
    </source>
</evidence>
<dbReference type="PANTHER" id="PTHR12582:SF4">
    <property type="entry name" value="NETRIN RECEPTOR UNC5A"/>
    <property type="match status" value="1"/>
</dbReference>
<dbReference type="InterPro" id="IPR033772">
    <property type="entry name" value="UPA"/>
</dbReference>
<evidence type="ECO:0000256" key="5">
    <source>
        <dbReference type="ARBA" id="ARBA00023136"/>
    </source>
</evidence>
<dbReference type="SUPFAM" id="SSF47986">
    <property type="entry name" value="DEATH domain"/>
    <property type="match status" value="1"/>
</dbReference>
<feature type="region of interest" description="Disordered" evidence="6">
    <location>
        <begin position="339"/>
        <end position="370"/>
    </location>
</feature>
<name>A0ABQ9WA45_SAGOE</name>
<protein>
    <submittedName>
        <fullName evidence="8">Netrin receptor unc5a</fullName>
    </submittedName>
</protein>
<dbReference type="Pfam" id="PF00791">
    <property type="entry name" value="ZU5"/>
    <property type="match status" value="1"/>
</dbReference>
<dbReference type="Pfam" id="PF17217">
    <property type="entry name" value="UPA"/>
    <property type="match status" value="1"/>
</dbReference>
<dbReference type="InterPro" id="IPR011029">
    <property type="entry name" value="DEATH-like_dom_sf"/>
</dbReference>
<dbReference type="Gene3D" id="1.10.533.10">
    <property type="entry name" value="Death Domain, Fas"/>
    <property type="match status" value="2"/>
</dbReference>
<keyword evidence="3" id="KW-0812">Transmembrane</keyword>
<dbReference type="Pfam" id="PF00531">
    <property type="entry name" value="Death"/>
    <property type="match status" value="1"/>
</dbReference>
<comment type="caution">
    <text evidence="8">The sequence shown here is derived from an EMBL/GenBank/DDBJ whole genome shotgun (WGS) entry which is preliminary data.</text>
</comment>
<feature type="compositionally biased region" description="Low complexity" evidence="6">
    <location>
        <begin position="339"/>
        <end position="349"/>
    </location>
</feature>
<evidence type="ECO:0000313" key="8">
    <source>
        <dbReference type="EMBL" id="KAK2118502.1"/>
    </source>
</evidence>
<dbReference type="SMART" id="SM00005">
    <property type="entry name" value="DEATH"/>
    <property type="match status" value="1"/>
</dbReference>
<evidence type="ECO:0000313" key="9">
    <source>
        <dbReference type="Proteomes" id="UP001266305"/>
    </source>
</evidence>
<gene>
    <name evidence="8" type="primary">UNC5A_3</name>
    <name evidence="8" type="ORF">P7K49_005389</name>
</gene>
<comment type="similarity">
    <text evidence="2">Belongs to the unc-5 family.</text>
</comment>
<evidence type="ECO:0000259" key="7">
    <source>
        <dbReference type="PROSITE" id="PS51145"/>
    </source>
</evidence>
<dbReference type="InterPro" id="IPR037936">
    <property type="entry name" value="UNC5A-D"/>
</dbReference>
<reference evidence="8 9" key="1">
    <citation type="submission" date="2023-05" db="EMBL/GenBank/DDBJ databases">
        <title>B98-5 Cell Line De Novo Hybrid Assembly: An Optical Mapping Approach.</title>
        <authorList>
            <person name="Kananen K."/>
            <person name="Auerbach J.A."/>
            <person name="Kautto E."/>
            <person name="Blachly J.S."/>
        </authorList>
    </citation>
    <scope>NUCLEOTIDE SEQUENCE [LARGE SCALE GENOMIC DNA]</scope>
    <source>
        <strain evidence="8">B95-8</strain>
        <tissue evidence="8">Cell line</tissue>
    </source>
</reference>
<proteinExistence type="inferred from homology"/>
<dbReference type="SMART" id="SM00218">
    <property type="entry name" value="ZU5"/>
    <property type="match status" value="1"/>
</dbReference>
<accession>A0ABQ9WA45</accession>
<dbReference type="PANTHER" id="PTHR12582">
    <property type="entry name" value="NETRIN RECEPTOR UNC5"/>
    <property type="match status" value="1"/>
</dbReference>
<dbReference type="EMBL" id="JASSZA010000002">
    <property type="protein sequence ID" value="KAK2118502.1"/>
    <property type="molecule type" value="Genomic_DNA"/>
</dbReference>
<dbReference type="Gene3D" id="2.60.220.30">
    <property type="match status" value="1"/>
</dbReference>